<dbReference type="AlphaFoldDB" id="A0A445EER7"/>
<dbReference type="Pfam" id="PF03004">
    <property type="entry name" value="Transposase_24"/>
    <property type="match status" value="1"/>
</dbReference>
<evidence type="ECO:0000313" key="4">
    <source>
        <dbReference type="Proteomes" id="UP000289738"/>
    </source>
</evidence>
<organism evidence="3 4">
    <name type="scientific">Arachis hypogaea</name>
    <name type="common">Peanut</name>
    <dbReference type="NCBI Taxonomy" id="3818"/>
    <lineage>
        <taxon>Eukaryota</taxon>
        <taxon>Viridiplantae</taxon>
        <taxon>Streptophyta</taxon>
        <taxon>Embryophyta</taxon>
        <taxon>Tracheophyta</taxon>
        <taxon>Spermatophyta</taxon>
        <taxon>Magnoliopsida</taxon>
        <taxon>eudicotyledons</taxon>
        <taxon>Gunneridae</taxon>
        <taxon>Pentapetalae</taxon>
        <taxon>rosids</taxon>
        <taxon>fabids</taxon>
        <taxon>Fabales</taxon>
        <taxon>Fabaceae</taxon>
        <taxon>Papilionoideae</taxon>
        <taxon>50 kb inversion clade</taxon>
        <taxon>dalbergioids sensu lato</taxon>
        <taxon>Dalbergieae</taxon>
        <taxon>Pterocarpus clade</taxon>
        <taxon>Arachis</taxon>
    </lineage>
</organism>
<dbReference type="PANTHER" id="PTHR33499">
    <property type="entry name" value="OS12G0282400 PROTEIN-RELATED"/>
    <property type="match status" value="1"/>
</dbReference>
<evidence type="ECO:0000256" key="1">
    <source>
        <dbReference type="SAM" id="Coils"/>
    </source>
</evidence>
<evidence type="ECO:0000256" key="2">
    <source>
        <dbReference type="SAM" id="MobiDB-lite"/>
    </source>
</evidence>
<keyword evidence="4" id="KW-1185">Reference proteome</keyword>
<dbReference type="Proteomes" id="UP000289738">
    <property type="component" value="Chromosome A02"/>
</dbReference>
<feature type="region of interest" description="Disordered" evidence="2">
    <location>
        <begin position="49"/>
        <end position="184"/>
    </location>
</feature>
<gene>
    <name evidence="3" type="ORF">Ahy_A02g008233</name>
</gene>
<dbReference type="EMBL" id="SDMP01000002">
    <property type="protein sequence ID" value="RYR73743.1"/>
    <property type="molecule type" value="Genomic_DNA"/>
</dbReference>
<proteinExistence type="predicted"/>
<feature type="compositionally biased region" description="Polar residues" evidence="2">
    <location>
        <begin position="49"/>
        <end position="69"/>
    </location>
</feature>
<keyword evidence="1" id="KW-0175">Coiled coil</keyword>
<dbReference type="PANTHER" id="PTHR33499:SF43">
    <property type="entry name" value="TRANSPOSASE, PTTA_EN_SPM, PLANT"/>
    <property type="match status" value="1"/>
</dbReference>
<dbReference type="InterPro" id="IPR004252">
    <property type="entry name" value="Probable_transposase_24"/>
</dbReference>
<feature type="compositionally biased region" description="Acidic residues" evidence="2">
    <location>
        <begin position="171"/>
        <end position="183"/>
    </location>
</feature>
<protein>
    <submittedName>
        <fullName evidence="3">Uncharacterized protein</fullName>
    </submittedName>
</protein>
<sequence length="484" mass="55219">MFKNDMIKNFQIGLKVIMPLEEEEEEEPKISKIANSVAARRKKGIQSLVSKRNLAPSSHLQQADFLSNNDGEHGKKSSSSSHPQVRRTFDSLSNDDGVHGKKVSSSSHSQVRRTFDSLSNNDGVHGKKASSSSHSQVRRTFDSLSNNDGVHGKKVSSSSHSQLRRQFDSLSNDDEVDEEEFESDFVAPKKKVRGPTRNLELAKLPAGKRLDINWRMNRPVGPNAKLFKSRCTVLVRDVKNAPLKTYFKVEGRKHLVWAQMNSSYRSYRHLLKKRYFEPYDNPEIARANIPLEMEKEDWDYLVNLWIDEGWQKISQQNKMSRAANSIIHTTGAKGAQQRAEEAFEQTGQEIDRLRLWELTHTRVNGQACNEETQEKLDLRKELSSQVNEGILEMNEHEVMVEVFGPERHGRVRGYGAGVTPTQLWGPRSFIFSDLQIKLQCAEKKYEDSKIEVEDLKKKVDHMAGILEQLLDGRLPIVQSDNNPT</sequence>
<comment type="caution">
    <text evidence="3">The sequence shown here is derived from an EMBL/GenBank/DDBJ whole genome shotgun (WGS) entry which is preliminary data.</text>
</comment>
<name>A0A445EER7_ARAHY</name>
<evidence type="ECO:0000313" key="3">
    <source>
        <dbReference type="EMBL" id="RYR73743.1"/>
    </source>
</evidence>
<dbReference type="STRING" id="3818.A0A445EER7"/>
<feature type="coiled-coil region" evidence="1">
    <location>
        <begin position="431"/>
        <end position="458"/>
    </location>
</feature>
<accession>A0A445EER7</accession>
<reference evidence="3 4" key="1">
    <citation type="submission" date="2019-01" db="EMBL/GenBank/DDBJ databases">
        <title>Sequencing of cultivated peanut Arachis hypogaea provides insights into genome evolution and oil improvement.</title>
        <authorList>
            <person name="Chen X."/>
        </authorList>
    </citation>
    <scope>NUCLEOTIDE SEQUENCE [LARGE SCALE GENOMIC DNA]</scope>
    <source>
        <strain evidence="4">cv. Fuhuasheng</strain>
        <tissue evidence="3">Leaves</tissue>
    </source>
</reference>